<dbReference type="AlphaFoldDB" id="A0A9W9HYE3"/>
<evidence type="ECO:0000313" key="1">
    <source>
        <dbReference type="EMBL" id="KAJ5157324.1"/>
    </source>
</evidence>
<keyword evidence="2" id="KW-1185">Reference proteome</keyword>
<proteinExistence type="predicted"/>
<reference evidence="1" key="1">
    <citation type="submission" date="2022-11" db="EMBL/GenBank/DDBJ databases">
        <authorList>
            <person name="Petersen C."/>
        </authorList>
    </citation>
    <scope>NUCLEOTIDE SEQUENCE</scope>
    <source>
        <strain evidence="1">IBT 26290</strain>
    </source>
</reference>
<dbReference type="EMBL" id="JAPQKN010000006">
    <property type="protein sequence ID" value="KAJ5157324.1"/>
    <property type="molecule type" value="Genomic_DNA"/>
</dbReference>
<dbReference type="GeneID" id="81429724"/>
<accession>A0A9W9HYE3</accession>
<protein>
    <submittedName>
        <fullName evidence="1">Uncharacterized protein</fullName>
    </submittedName>
</protein>
<dbReference type="RefSeq" id="XP_056540313.1">
    <property type="nucleotide sequence ID" value="XM_056690548.1"/>
</dbReference>
<sequence>MGLTIYVKYQDCSLEIIAGPSLPKIEATTDIFIPSTPVLLGHGIDEPVVSIRLGRRAAQILQWQTEMA</sequence>
<organism evidence="1 2">
    <name type="scientific">Penicillium canariense</name>
    <dbReference type="NCBI Taxonomy" id="189055"/>
    <lineage>
        <taxon>Eukaryota</taxon>
        <taxon>Fungi</taxon>
        <taxon>Dikarya</taxon>
        <taxon>Ascomycota</taxon>
        <taxon>Pezizomycotina</taxon>
        <taxon>Eurotiomycetes</taxon>
        <taxon>Eurotiomycetidae</taxon>
        <taxon>Eurotiales</taxon>
        <taxon>Aspergillaceae</taxon>
        <taxon>Penicillium</taxon>
    </lineage>
</organism>
<dbReference type="Proteomes" id="UP001149163">
    <property type="component" value="Unassembled WGS sequence"/>
</dbReference>
<evidence type="ECO:0000313" key="2">
    <source>
        <dbReference type="Proteomes" id="UP001149163"/>
    </source>
</evidence>
<reference evidence="1" key="2">
    <citation type="journal article" date="2023" name="IMA Fungus">
        <title>Comparative genomic study of the Penicillium genus elucidates a diverse pangenome and 15 lateral gene transfer events.</title>
        <authorList>
            <person name="Petersen C."/>
            <person name="Sorensen T."/>
            <person name="Nielsen M.R."/>
            <person name="Sondergaard T.E."/>
            <person name="Sorensen J.L."/>
            <person name="Fitzpatrick D.A."/>
            <person name="Frisvad J.C."/>
            <person name="Nielsen K.L."/>
        </authorList>
    </citation>
    <scope>NUCLEOTIDE SEQUENCE</scope>
    <source>
        <strain evidence="1">IBT 26290</strain>
    </source>
</reference>
<comment type="caution">
    <text evidence="1">The sequence shown here is derived from an EMBL/GenBank/DDBJ whole genome shotgun (WGS) entry which is preliminary data.</text>
</comment>
<dbReference type="OrthoDB" id="2418081at2759"/>
<name>A0A9W9HYE3_9EURO</name>
<gene>
    <name evidence="1" type="ORF">N7482_008424</name>
</gene>